<dbReference type="Pfam" id="PF12079">
    <property type="entry name" value="DUF3558"/>
    <property type="match status" value="1"/>
</dbReference>
<evidence type="ECO:0000313" key="1">
    <source>
        <dbReference type="EMBL" id="MFC5290487.1"/>
    </source>
</evidence>
<name>A0ABW0ET49_9PSEU</name>
<comment type="caution">
    <text evidence="1">The sequence shown here is derived from an EMBL/GenBank/DDBJ whole genome shotgun (WGS) entry which is preliminary data.</text>
</comment>
<organism evidence="1 2">
    <name type="scientific">Actinokineospora guangxiensis</name>
    <dbReference type="NCBI Taxonomy" id="1490288"/>
    <lineage>
        <taxon>Bacteria</taxon>
        <taxon>Bacillati</taxon>
        <taxon>Actinomycetota</taxon>
        <taxon>Actinomycetes</taxon>
        <taxon>Pseudonocardiales</taxon>
        <taxon>Pseudonocardiaceae</taxon>
        <taxon>Actinokineospora</taxon>
    </lineage>
</organism>
<proteinExistence type="predicted"/>
<protein>
    <submittedName>
        <fullName evidence="1">DUF3558 family protein</fullName>
    </submittedName>
</protein>
<dbReference type="RefSeq" id="WP_378250379.1">
    <property type="nucleotide sequence ID" value="NZ_JBHSKF010000017.1"/>
</dbReference>
<keyword evidence="2" id="KW-1185">Reference proteome</keyword>
<dbReference type="InterPro" id="IPR024520">
    <property type="entry name" value="DUF3558"/>
</dbReference>
<gene>
    <name evidence="1" type="ORF">ACFPM7_25830</name>
</gene>
<reference evidence="2" key="1">
    <citation type="journal article" date="2019" name="Int. J. Syst. Evol. Microbiol.">
        <title>The Global Catalogue of Microorganisms (GCM) 10K type strain sequencing project: providing services to taxonomists for standard genome sequencing and annotation.</title>
        <authorList>
            <consortium name="The Broad Institute Genomics Platform"/>
            <consortium name="The Broad Institute Genome Sequencing Center for Infectious Disease"/>
            <person name="Wu L."/>
            <person name="Ma J."/>
        </authorList>
    </citation>
    <scope>NUCLEOTIDE SEQUENCE [LARGE SCALE GENOMIC DNA]</scope>
    <source>
        <strain evidence="2">CCUG 59778</strain>
    </source>
</reference>
<evidence type="ECO:0000313" key="2">
    <source>
        <dbReference type="Proteomes" id="UP001596157"/>
    </source>
</evidence>
<dbReference type="EMBL" id="JBHSKF010000017">
    <property type="protein sequence ID" value="MFC5290487.1"/>
    <property type="molecule type" value="Genomic_DNA"/>
</dbReference>
<accession>A0ABW0ET49</accession>
<dbReference type="Proteomes" id="UP001596157">
    <property type="component" value="Unassembled WGS sequence"/>
</dbReference>
<sequence length="178" mass="18419">MKRGIVLLVFVCAAGCGTNVDTPPLPMTTSTAATTVTTPPEISESVAVEPLLKDPCAAVSMSTLRDLGVPLVPARIEVDAAVGCRWEEGSVGTGLGVIVHPGHDPLEGVFDRSGVQQIDVAGFPALRLGVKPESLCQVWVKTAPDQGISVNYRSFDRPIDACGGATAVASEVAGALRR</sequence>